<proteinExistence type="predicted"/>
<protein>
    <recommendedName>
        <fullName evidence="4">DUF885 domain-containing protein</fullName>
    </recommendedName>
</protein>
<organism evidence="2 3">
    <name type="scientific">Micavibrio aeruginosavorus</name>
    <dbReference type="NCBI Taxonomy" id="349221"/>
    <lineage>
        <taxon>Bacteria</taxon>
        <taxon>Pseudomonadati</taxon>
        <taxon>Bdellovibrionota</taxon>
        <taxon>Bdellovibrionia</taxon>
        <taxon>Bdellovibrionales</taxon>
        <taxon>Pseudobdellovibrionaceae</taxon>
        <taxon>Micavibrio</taxon>
    </lineage>
</organism>
<sequence>MMRLLSLLLIIYAALFAVQAKAETPAQTSFSYEDFKHLPVQHGGRIKPVDSFARSFLKTIAGKESVDGLDANQWLAETLFDPARALNRPVFRLLTPSLLGLSKDKRYFSYAEIAPALQTRADAINKLHATDEKNWTEDQHELARIQEASILYEQLLRSFSLVLPLNISVPEDLARAWNIDTEKPFTLRAYIGSRQNLEERVKQIVRRKGDDVAKYNDKEKQVAAFAFEMATLELSGANNMLFRVMPAQWDSAQGEWFSPWAMMQSGQG</sequence>
<evidence type="ECO:0000313" key="2">
    <source>
        <dbReference type="EMBL" id="PZO84123.1"/>
    </source>
</evidence>
<evidence type="ECO:0000313" key="3">
    <source>
        <dbReference type="Proteomes" id="UP000249557"/>
    </source>
</evidence>
<reference evidence="2 3" key="1">
    <citation type="submission" date="2017-08" db="EMBL/GenBank/DDBJ databases">
        <title>Infants hospitalized years apart are colonized by the same room-sourced microbial strains.</title>
        <authorList>
            <person name="Brooks B."/>
            <person name="Olm M.R."/>
            <person name="Firek B.A."/>
            <person name="Baker R."/>
            <person name="Thomas B.C."/>
            <person name="Morowitz M.J."/>
            <person name="Banfield J.F."/>
        </authorList>
    </citation>
    <scope>NUCLEOTIDE SEQUENCE [LARGE SCALE GENOMIC DNA]</scope>
    <source>
        <strain evidence="2">S2_018_000_R2_104</strain>
    </source>
</reference>
<comment type="caution">
    <text evidence="2">The sequence shown here is derived from an EMBL/GenBank/DDBJ whole genome shotgun (WGS) entry which is preliminary data.</text>
</comment>
<dbReference type="AlphaFoldDB" id="A0A2W4ZP54"/>
<gene>
    <name evidence="2" type="ORF">DI626_08555</name>
</gene>
<feature type="signal peptide" evidence="1">
    <location>
        <begin position="1"/>
        <end position="22"/>
    </location>
</feature>
<dbReference type="EMBL" id="QFNK01000186">
    <property type="protein sequence ID" value="PZO84123.1"/>
    <property type="molecule type" value="Genomic_DNA"/>
</dbReference>
<dbReference type="Proteomes" id="UP000249557">
    <property type="component" value="Unassembled WGS sequence"/>
</dbReference>
<evidence type="ECO:0000256" key="1">
    <source>
        <dbReference type="SAM" id="SignalP"/>
    </source>
</evidence>
<accession>A0A2W4ZP54</accession>
<feature type="chain" id="PRO_5016173923" description="DUF885 domain-containing protein" evidence="1">
    <location>
        <begin position="23"/>
        <end position="268"/>
    </location>
</feature>
<feature type="non-terminal residue" evidence="2">
    <location>
        <position position="268"/>
    </location>
</feature>
<evidence type="ECO:0008006" key="4">
    <source>
        <dbReference type="Google" id="ProtNLM"/>
    </source>
</evidence>
<keyword evidence="1" id="KW-0732">Signal</keyword>
<name>A0A2W4ZP54_9BACT</name>